<comment type="caution">
    <text evidence="1">The sequence shown here is derived from an EMBL/GenBank/DDBJ whole genome shotgun (WGS) entry which is preliminary data.</text>
</comment>
<sequence length="70" mass="7626">MSNNPNNCYQQQAKQAALELDFGLGLATSEAECRDAISAGFEAMPEVDVSDEPENSIYNLNEILDTISTQ</sequence>
<keyword evidence="2" id="KW-1185">Reference proteome</keyword>
<protein>
    <submittedName>
        <fullName evidence="1">Uncharacterized protein</fullName>
    </submittedName>
</protein>
<organism evidence="1 2">
    <name type="scientific">Nodularia spumigena UHCC 0060</name>
    <dbReference type="NCBI Taxonomy" id="3110300"/>
    <lineage>
        <taxon>Bacteria</taxon>
        <taxon>Bacillati</taxon>
        <taxon>Cyanobacteriota</taxon>
        <taxon>Cyanophyceae</taxon>
        <taxon>Nostocales</taxon>
        <taxon>Nodulariaceae</taxon>
        <taxon>Nodularia</taxon>
    </lineage>
</organism>
<evidence type="ECO:0000313" key="1">
    <source>
        <dbReference type="EMBL" id="MEA5610490.1"/>
    </source>
</evidence>
<accession>A0ABU5UVZ9</accession>
<dbReference type="GeneID" id="78019609"/>
<evidence type="ECO:0000313" key="2">
    <source>
        <dbReference type="Proteomes" id="UP001303285"/>
    </source>
</evidence>
<name>A0ABU5UVZ9_NODSP</name>
<reference evidence="1 2" key="1">
    <citation type="submission" date="2023-12" db="EMBL/GenBank/DDBJ databases">
        <title>Baltic Sea Cyanobacteria.</title>
        <authorList>
            <person name="Delbaje E."/>
            <person name="Fewer D.P."/>
            <person name="Shishido T.K."/>
        </authorList>
    </citation>
    <scope>NUCLEOTIDE SEQUENCE [LARGE SCALE GENOMIC DNA]</scope>
    <source>
        <strain evidence="1 2">UHCC 0060</strain>
    </source>
</reference>
<gene>
    <name evidence="1" type="ORF">VB695_20860</name>
</gene>
<proteinExistence type="predicted"/>
<dbReference type="Proteomes" id="UP001303285">
    <property type="component" value="Unassembled WGS sequence"/>
</dbReference>
<dbReference type="RefSeq" id="WP_006197206.1">
    <property type="nucleotide sequence ID" value="NZ_JAYGHK010000107.1"/>
</dbReference>
<dbReference type="EMBL" id="JAYGHK010000107">
    <property type="protein sequence ID" value="MEA5610490.1"/>
    <property type="molecule type" value="Genomic_DNA"/>
</dbReference>